<name>A0A5B8XS72_9DELT</name>
<organism evidence="2 3">
    <name type="scientific">Microvenator marinus</name>
    <dbReference type="NCBI Taxonomy" id="2600177"/>
    <lineage>
        <taxon>Bacteria</taxon>
        <taxon>Deltaproteobacteria</taxon>
        <taxon>Bradymonadales</taxon>
        <taxon>Microvenatoraceae</taxon>
        <taxon>Microvenator</taxon>
    </lineage>
</organism>
<accession>A0A5B8XS72</accession>
<evidence type="ECO:0000313" key="2">
    <source>
        <dbReference type="EMBL" id="QED27728.1"/>
    </source>
</evidence>
<gene>
    <name evidence="2" type="ORF">FRD01_10885</name>
</gene>
<keyword evidence="3" id="KW-1185">Reference proteome</keyword>
<evidence type="ECO:0000256" key="1">
    <source>
        <dbReference type="SAM" id="SignalP"/>
    </source>
</evidence>
<dbReference type="InterPro" id="IPR006311">
    <property type="entry name" value="TAT_signal"/>
</dbReference>
<dbReference type="Proteomes" id="UP000321595">
    <property type="component" value="Chromosome"/>
</dbReference>
<protein>
    <submittedName>
        <fullName evidence="2">DUF1552 domain-containing protein</fullName>
    </submittedName>
</protein>
<feature type="signal peptide" evidence="1">
    <location>
        <begin position="1"/>
        <end position="33"/>
    </location>
</feature>
<evidence type="ECO:0000313" key="3">
    <source>
        <dbReference type="Proteomes" id="UP000321595"/>
    </source>
</evidence>
<dbReference type="PROSITE" id="PS51318">
    <property type="entry name" value="TAT"/>
    <property type="match status" value="1"/>
</dbReference>
<dbReference type="InterPro" id="IPR011447">
    <property type="entry name" value="DUF1552"/>
</dbReference>
<dbReference type="EMBL" id="CP042467">
    <property type="protein sequence ID" value="QED27728.1"/>
    <property type="molecule type" value="Genomic_DNA"/>
</dbReference>
<feature type="chain" id="PRO_5023106565" evidence="1">
    <location>
        <begin position="34"/>
        <end position="438"/>
    </location>
</feature>
<dbReference type="AlphaFoldDB" id="A0A5B8XS72"/>
<keyword evidence="1" id="KW-0732">Signal</keyword>
<dbReference type="KEGG" id="bbae:FRD01_10885"/>
<sequence>MRHISRRTWLKGALGATLALPTLEFFSAGTASAQSGGAPRLLVYFLPNGRVPEWWVPSGGSGALSFPAESAALQPFANRALSVVNLDNIAARESPGAAHAMGTSTVMSGVRFPDLAGLKCNTTLDQYVAQEVGGMSRFKSLQFSAGEPATCDVGGSPCPYTQCISWAAPGQPLIPTINPARAFDQLFDTSVDGLKGEKAEIRKISRRSLLDFVLEDAHDLERKLGSEDKTRLEAYFTSFREVEQRLTSEAVTDACPLPAAAPGGTLAYQERVGAFQEIMKLAFQCDQTRVISFMIEFGLSQRTHDFLGAPGQHHAISHGDPGQLRRVETWHAQQIAGLLTMLQDTPDIDGSSLLDNTMVLVMPSMGIGTVHDHSRVCPLIFGAQNHVQTTGQRVQADGVPLANLHVSLLEVFGIEGQFGNNGMIFGDYGAGTLQGIRA</sequence>
<dbReference type="RefSeq" id="WP_146959521.1">
    <property type="nucleotide sequence ID" value="NZ_CP042467.1"/>
</dbReference>
<dbReference type="OrthoDB" id="9146593at2"/>
<reference evidence="2 3" key="1">
    <citation type="submission" date="2019-08" db="EMBL/GenBank/DDBJ databases">
        <authorList>
            <person name="Liang Q."/>
        </authorList>
    </citation>
    <scope>NUCLEOTIDE SEQUENCE [LARGE SCALE GENOMIC DNA]</scope>
    <source>
        <strain evidence="2 3">V1718</strain>
    </source>
</reference>
<dbReference type="Pfam" id="PF07586">
    <property type="entry name" value="HXXSHH"/>
    <property type="match status" value="1"/>
</dbReference>
<proteinExistence type="predicted"/>